<feature type="transmembrane region" description="Helical" evidence="7">
    <location>
        <begin position="244"/>
        <end position="263"/>
    </location>
</feature>
<feature type="transmembrane region" description="Helical" evidence="7">
    <location>
        <begin position="202"/>
        <end position="224"/>
    </location>
</feature>
<dbReference type="GO" id="GO:0016020">
    <property type="term" value="C:membrane"/>
    <property type="evidence" value="ECO:0007669"/>
    <property type="project" value="UniProtKB-SubCell"/>
</dbReference>
<comment type="caution">
    <text evidence="8">The sequence shown here is derived from an EMBL/GenBank/DDBJ whole genome shotgun (WGS) entry which is preliminary data.</text>
</comment>
<keyword evidence="9" id="KW-1185">Reference proteome</keyword>
<evidence type="ECO:0000256" key="2">
    <source>
        <dbReference type="ARBA" id="ARBA00022448"/>
    </source>
</evidence>
<keyword evidence="5 7" id="KW-0472">Membrane</keyword>
<dbReference type="OrthoDB" id="3900342at2759"/>
<keyword evidence="4 7" id="KW-1133">Transmembrane helix</keyword>
<organism evidence="8 9">
    <name type="scientific">Heterodermia speciosa</name>
    <dbReference type="NCBI Taxonomy" id="116794"/>
    <lineage>
        <taxon>Eukaryota</taxon>
        <taxon>Fungi</taxon>
        <taxon>Dikarya</taxon>
        <taxon>Ascomycota</taxon>
        <taxon>Pezizomycotina</taxon>
        <taxon>Lecanoromycetes</taxon>
        <taxon>OSLEUM clade</taxon>
        <taxon>Lecanoromycetidae</taxon>
        <taxon>Caliciales</taxon>
        <taxon>Physciaceae</taxon>
        <taxon>Heterodermia</taxon>
    </lineage>
</organism>
<evidence type="ECO:0000313" key="9">
    <source>
        <dbReference type="Proteomes" id="UP000664521"/>
    </source>
</evidence>
<accession>A0A8H3G474</accession>
<evidence type="ECO:0008006" key="10">
    <source>
        <dbReference type="Google" id="ProtNLM"/>
    </source>
</evidence>
<dbReference type="PANTHER" id="PTHR45649">
    <property type="entry name" value="AMINO-ACID PERMEASE BAT1"/>
    <property type="match status" value="1"/>
</dbReference>
<evidence type="ECO:0000256" key="1">
    <source>
        <dbReference type="ARBA" id="ARBA00004141"/>
    </source>
</evidence>
<feature type="region of interest" description="Disordered" evidence="6">
    <location>
        <begin position="1"/>
        <end position="21"/>
    </location>
</feature>
<proteinExistence type="predicted"/>
<reference evidence="8" key="1">
    <citation type="submission" date="2021-03" db="EMBL/GenBank/DDBJ databases">
        <authorList>
            <person name="Tagirdzhanova G."/>
        </authorList>
    </citation>
    <scope>NUCLEOTIDE SEQUENCE</scope>
</reference>
<evidence type="ECO:0000313" key="8">
    <source>
        <dbReference type="EMBL" id="CAF9936417.1"/>
    </source>
</evidence>
<keyword evidence="2" id="KW-0813">Transport</keyword>
<dbReference type="PANTHER" id="PTHR45649:SF27">
    <property type="entry name" value="CHOLINE TRANSPORTER (EUROFUNG)"/>
    <property type="match status" value="1"/>
</dbReference>
<feature type="compositionally biased region" description="Polar residues" evidence="6">
    <location>
        <begin position="11"/>
        <end position="21"/>
    </location>
</feature>
<dbReference type="GO" id="GO:0022857">
    <property type="term" value="F:transmembrane transporter activity"/>
    <property type="evidence" value="ECO:0007669"/>
    <property type="project" value="InterPro"/>
</dbReference>
<evidence type="ECO:0000256" key="7">
    <source>
        <dbReference type="SAM" id="Phobius"/>
    </source>
</evidence>
<dbReference type="Proteomes" id="UP000664521">
    <property type="component" value="Unassembled WGS sequence"/>
</dbReference>
<evidence type="ECO:0000256" key="5">
    <source>
        <dbReference type="ARBA" id="ARBA00023136"/>
    </source>
</evidence>
<sequence>MDDAEKFASAASHSQVPSTDASLEARLNASGHPQELDQNFGLWSVIGFAITSGATWVPIGGSITVAIYNGEPAGVIYELFVSFASGSVEPLSHSDKHCGRAELASAVPSAGGVYHWATITAGPYGRVCGWFAGWWNIMALIWAIAAMIQIAAAELVSMYALFHPGFTPHRWQVFVVYLLYTWLCCLPVLFANRVLPMVQSLAGTLTVAGFLITVIVCAAVPSHASDASVWSEWKNATGYKDDGFVFMLGMLNGAFACGAPDVISHLAEEVPRHVSVFLTSKDDRVLI</sequence>
<protein>
    <recommendedName>
        <fullName evidence="10">Amino acid transporter</fullName>
    </recommendedName>
</protein>
<evidence type="ECO:0000256" key="6">
    <source>
        <dbReference type="SAM" id="MobiDB-lite"/>
    </source>
</evidence>
<feature type="transmembrane region" description="Helical" evidence="7">
    <location>
        <begin position="174"/>
        <end position="195"/>
    </location>
</feature>
<dbReference type="EMBL" id="CAJPDS010000091">
    <property type="protein sequence ID" value="CAF9936417.1"/>
    <property type="molecule type" value="Genomic_DNA"/>
</dbReference>
<name>A0A8H3G474_9LECA</name>
<keyword evidence="3 7" id="KW-0812">Transmembrane</keyword>
<feature type="transmembrane region" description="Helical" evidence="7">
    <location>
        <begin position="139"/>
        <end position="162"/>
    </location>
</feature>
<comment type="subcellular location">
    <subcellularLocation>
        <location evidence="1">Membrane</location>
        <topology evidence="1">Multi-pass membrane protein</topology>
    </subcellularLocation>
</comment>
<dbReference type="AlphaFoldDB" id="A0A8H3G474"/>
<dbReference type="InterPro" id="IPR002293">
    <property type="entry name" value="AA/rel_permease1"/>
</dbReference>
<evidence type="ECO:0000256" key="3">
    <source>
        <dbReference type="ARBA" id="ARBA00022692"/>
    </source>
</evidence>
<dbReference type="Pfam" id="PF13520">
    <property type="entry name" value="AA_permease_2"/>
    <property type="match status" value="1"/>
</dbReference>
<gene>
    <name evidence="8" type="ORF">HETSPECPRED_010335</name>
</gene>
<evidence type="ECO:0000256" key="4">
    <source>
        <dbReference type="ARBA" id="ARBA00022989"/>
    </source>
</evidence>
<dbReference type="Gene3D" id="1.20.1740.10">
    <property type="entry name" value="Amino acid/polyamine transporter I"/>
    <property type="match status" value="1"/>
</dbReference>